<name>A0A930XUV4_9FLAO</name>
<dbReference type="EMBL" id="JADHEC010000004">
    <property type="protein sequence ID" value="MBF2707626.1"/>
    <property type="molecule type" value="Genomic_DNA"/>
</dbReference>
<feature type="domain" description="Fe/B12 periplasmic-binding" evidence="1">
    <location>
        <begin position="95"/>
        <end position="367"/>
    </location>
</feature>
<dbReference type="Proteomes" id="UP000646211">
    <property type="component" value="Unassembled WGS sequence"/>
</dbReference>
<sequence>MKSAVLRIILFLLLIPFFGCKKSSENSKNTLANFDNSIHYAKGLEIYKHNGFSIVKITNPWPEAKKNFTYILQEKNGIIPDSLRQFTVIPIPIKSIVVTSTTHIPALELLGVENTLVGFPNTAYISSVKTRKLIDAGKVREVGVNENLNTEVLIDMKPNVIVSFGLNNSNPTLDNLQKSGLKVILNGDWTEQSPLGKAEWIKFFGALYGLDPKANAIFSEIETAYTSTLALAKKTTLKPTVLSGTIYQEQWYVPQGESWASLFLKDAQSDYLWATTKGTGSLAVPLETILEKAQNAEFWIAPGDFSTLKQMSDSNPHYSQFASFKNKKVYSYAVNKGATGGIIYFEWASTRPDWVLKDLIKIFHPELLPNHKLFFFKKLE</sequence>
<evidence type="ECO:0000259" key="1">
    <source>
        <dbReference type="PROSITE" id="PS50983"/>
    </source>
</evidence>
<dbReference type="GO" id="GO:0071281">
    <property type="term" value="P:cellular response to iron ion"/>
    <property type="evidence" value="ECO:0007669"/>
    <property type="project" value="TreeGrafter"/>
</dbReference>
<reference evidence="2" key="1">
    <citation type="submission" date="2020-11" db="EMBL/GenBank/DDBJ databases">
        <title>Genome of Flavobacterium soyangense.</title>
        <authorList>
            <person name="Liu Q."/>
            <person name="Xin Y.-H."/>
        </authorList>
    </citation>
    <scope>NUCLEOTIDE SEQUENCE</scope>
    <source>
        <strain evidence="2">CGMCC 1.13493</strain>
    </source>
</reference>
<comment type="caution">
    <text evidence="2">The sequence shown here is derived from an EMBL/GenBank/DDBJ whole genome shotgun (WGS) entry which is preliminary data.</text>
</comment>
<dbReference type="PANTHER" id="PTHR30535:SF34">
    <property type="entry name" value="MOLYBDATE-BINDING PROTEIN MOLA"/>
    <property type="match status" value="1"/>
</dbReference>
<dbReference type="InterPro" id="IPR002491">
    <property type="entry name" value="ABC_transptr_periplasmic_BD"/>
</dbReference>
<organism evidence="2 3">
    <name type="scientific">Flavobacterium soyangense</name>
    <dbReference type="NCBI Taxonomy" id="2023265"/>
    <lineage>
        <taxon>Bacteria</taxon>
        <taxon>Pseudomonadati</taxon>
        <taxon>Bacteroidota</taxon>
        <taxon>Flavobacteriia</taxon>
        <taxon>Flavobacteriales</taxon>
        <taxon>Flavobacteriaceae</taxon>
        <taxon>Flavobacterium</taxon>
    </lineage>
</organism>
<dbReference type="SUPFAM" id="SSF53807">
    <property type="entry name" value="Helical backbone' metal receptor"/>
    <property type="match status" value="1"/>
</dbReference>
<keyword evidence="3" id="KW-1185">Reference proteome</keyword>
<evidence type="ECO:0000313" key="3">
    <source>
        <dbReference type="Proteomes" id="UP000646211"/>
    </source>
</evidence>
<accession>A0A930XUV4</accession>
<dbReference type="RefSeq" id="WP_194310889.1">
    <property type="nucleotide sequence ID" value="NZ_JADHEC010000004.1"/>
</dbReference>
<dbReference type="Pfam" id="PF01497">
    <property type="entry name" value="Peripla_BP_2"/>
    <property type="match status" value="1"/>
</dbReference>
<evidence type="ECO:0000313" key="2">
    <source>
        <dbReference type="EMBL" id="MBF2707626.1"/>
    </source>
</evidence>
<protein>
    <submittedName>
        <fullName evidence="2">ABC transporter substrate-binding protein</fullName>
    </submittedName>
</protein>
<dbReference type="Gene3D" id="3.40.50.1980">
    <property type="entry name" value="Nitrogenase molybdenum iron protein domain"/>
    <property type="match status" value="2"/>
</dbReference>
<dbReference type="AlphaFoldDB" id="A0A930XUV4"/>
<dbReference type="InterPro" id="IPR050902">
    <property type="entry name" value="ABC_Transporter_SBP"/>
</dbReference>
<dbReference type="PANTHER" id="PTHR30535">
    <property type="entry name" value="VITAMIN B12-BINDING PROTEIN"/>
    <property type="match status" value="1"/>
</dbReference>
<dbReference type="PROSITE" id="PS50983">
    <property type="entry name" value="FE_B12_PBP"/>
    <property type="match status" value="1"/>
</dbReference>
<gene>
    <name evidence="2" type="ORF">IR213_03340</name>
</gene>
<proteinExistence type="predicted"/>